<evidence type="ECO:0000256" key="2">
    <source>
        <dbReference type="ARBA" id="ARBA00022737"/>
    </source>
</evidence>
<evidence type="ECO:0000313" key="10">
    <source>
        <dbReference type="Proteomes" id="UP001085076"/>
    </source>
</evidence>
<dbReference type="AlphaFoldDB" id="A0A9D5H3K2"/>
<dbReference type="PROSITE" id="PS50090">
    <property type="entry name" value="MYB_LIKE"/>
    <property type="match status" value="2"/>
</dbReference>
<dbReference type="InterPro" id="IPR001005">
    <property type="entry name" value="SANT/Myb"/>
</dbReference>
<dbReference type="Proteomes" id="UP001085076">
    <property type="component" value="Miscellaneous, Linkage group lg10"/>
</dbReference>
<dbReference type="SMART" id="SM00717">
    <property type="entry name" value="SANT"/>
    <property type="match status" value="2"/>
</dbReference>
<dbReference type="SUPFAM" id="SSF46689">
    <property type="entry name" value="Homeodomain-like"/>
    <property type="match status" value="1"/>
</dbReference>
<feature type="domain" description="Myb-like" evidence="7">
    <location>
        <begin position="62"/>
        <end position="112"/>
    </location>
</feature>
<evidence type="ECO:0000256" key="6">
    <source>
        <dbReference type="ARBA" id="ARBA00023242"/>
    </source>
</evidence>
<dbReference type="FunFam" id="1.10.10.60:FF:000001">
    <property type="entry name" value="MYB-related transcription factor"/>
    <property type="match status" value="1"/>
</dbReference>
<feature type="domain" description="HTH myb-type" evidence="8">
    <location>
        <begin position="9"/>
        <end position="61"/>
    </location>
</feature>
<dbReference type="CDD" id="cd00167">
    <property type="entry name" value="SANT"/>
    <property type="match status" value="2"/>
</dbReference>
<dbReference type="InterPro" id="IPR009057">
    <property type="entry name" value="Homeodomain-like_sf"/>
</dbReference>
<dbReference type="PANTHER" id="PTHR47999">
    <property type="entry name" value="TRANSCRIPTION FACTOR MYB8-RELATED-RELATED"/>
    <property type="match status" value="1"/>
</dbReference>
<dbReference type="FunFam" id="1.10.10.60:FF:000394">
    <property type="entry name" value="MYB transcription factor"/>
    <property type="match status" value="1"/>
</dbReference>
<proteinExistence type="predicted"/>
<dbReference type="InterPro" id="IPR017930">
    <property type="entry name" value="Myb_dom"/>
</dbReference>
<comment type="caution">
    <text evidence="9">The sequence shown here is derived from an EMBL/GenBank/DDBJ whole genome shotgun (WGS) entry which is preliminary data.</text>
</comment>
<gene>
    <name evidence="9" type="ORF">J5N97_029943</name>
</gene>
<dbReference type="OrthoDB" id="2143914at2759"/>
<feature type="domain" description="HTH myb-type" evidence="8">
    <location>
        <begin position="62"/>
        <end position="116"/>
    </location>
</feature>
<keyword evidence="4" id="KW-0238">DNA-binding</keyword>
<dbReference type="EMBL" id="JAGGNH010000010">
    <property type="protein sequence ID" value="KAJ0962115.1"/>
    <property type="molecule type" value="Genomic_DNA"/>
</dbReference>
<evidence type="ECO:0000256" key="4">
    <source>
        <dbReference type="ARBA" id="ARBA00023125"/>
    </source>
</evidence>
<dbReference type="GO" id="GO:0000976">
    <property type="term" value="F:transcription cis-regulatory region binding"/>
    <property type="evidence" value="ECO:0007669"/>
    <property type="project" value="UniProtKB-ARBA"/>
</dbReference>
<keyword evidence="2" id="KW-0677">Repeat</keyword>
<feature type="domain" description="Myb-like" evidence="7">
    <location>
        <begin position="9"/>
        <end position="61"/>
    </location>
</feature>
<reference evidence="9" key="1">
    <citation type="submission" date="2021-03" db="EMBL/GenBank/DDBJ databases">
        <authorList>
            <person name="Li Z."/>
            <person name="Yang C."/>
        </authorList>
    </citation>
    <scope>NUCLEOTIDE SEQUENCE</scope>
    <source>
        <strain evidence="9">Dzin_1.0</strain>
        <tissue evidence="9">Leaf</tissue>
    </source>
</reference>
<evidence type="ECO:0000313" key="9">
    <source>
        <dbReference type="EMBL" id="KAJ0962115.1"/>
    </source>
</evidence>
<keyword evidence="3" id="KW-0805">Transcription regulation</keyword>
<evidence type="ECO:0000259" key="7">
    <source>
        <dbReference type="PROSITE" id="PS50090"/>
    </source>
</evidence>
<dbReference type="Pfam" id="PF00249">
    <property type="entry name" value="Myb_DNA-binding"/>
    <property type="match status" value="2"/>
</dbReference>
<organism evidence="9 10">
    <name type="scientific">Dioscorea zingiberensis</name>
    <dbReference type="NCBI Taxonomy" id="325984"/>
    <lineage>
        <taxon>Eukaryota</taxon>
        <taxon>Viridiplantae</taxon>
        <taxon>Streptophyta</taxon>
        <taxon>Embryophyta</taxon>
        <taxon>Tracheophyta</taxon>
        <taxon>Spermatophyta</taxon>
        <taxon>Magnoliopsida</taxon>
        <taxon>Liliopsida</taxon>
        <taxon>Dioscoreales</taxon>
        <taxon>Dioscoreaceae</taxon>
        <taxon>Dioscorea</taxon>
    </lineage>
</organism>
<evidence type="ECO:0000256" key="3">
    <source>
        <dbReference type="ARBA" id="ARBA00023015"/>
    </source>
</evidence>
<protein>
    <submittedName>
        <fullName evidence="9">Uncharacterized protein</fullName>
    </submittedName>
</protein>
<name>A0A9D5H3K2_9LILI</name>
<keyword evidence="6" id="KW-0539">Nucleus</keyword>
<evidence type="ECO:0000259" key="8">
    <source>
        <dbReference type="PROSITE" id="PS51294"/>
    </source>
</evidence>
<dbReference type="PROSITE" id="PS51294">
    <property type="entry name" value="HTH_MYB"/>
    <property type="match status" value="2"/>
</dbReference>
<comment type="subcellular location">
    <subcellularLocation>
        <location evidence="1">Nucleus</location>
    </subcellularLocation>
</comment>
<dbReference type="GO" id="GO:0051707">
    <property type="term" value="P:response to other organism"/>
    <property type="evidence" value="ECO:0007669"/>
    <property type="project" value="UniProtKB-ARBA"/>
</dbReference>
<evidence type="ECO:0000256" key="5">
    <source>
        <dbReference type="ARBA" id="ARBA00023163"/>
    </source>
</evidence>
<keyword evidence="5" id="KW-0804">Transcription</keyword>
<dbReference type="Gene3D" id="1.10.10.60">
    <property type="entry name" value="Homeodomain-like"/>
    <property type="match status" value="2"/>
</dbReference>
<reference evidence="9" key="2">
    <citation type="journal article" date="2022" name="Hortic Res">
        <title>The genome of Dioscorea zingiberensis sheds light on the biosynthesis, origin and evolution of the medicinally important diosgenin saponins.</title>
        <authorList>
            <person name="Li Y."/>
            <person name="Tan C."/>
            <person name="Li Z."/>
            <person name="Guo J."/>
            <person name="Li S."/>
            <person name="Chen X."/>
            <person name="Wang C."/>
            <person name="Dai X."/>
            <person name="Yang H."/>
            <person name="Song W."/>
            <person name="Hou L."/>
            <person name="Xu J."/>
            <person name="Tong Z."/>
            <person name="Xu A."/>
            <person name="Yuan X."/>
            <person name="Wang W."/>
            <person name="Yang Q."/>
            <person name="Chen L."/>
            <person name="Sun Z."/>
            <person name="Wang K."/>
            <person name="Pan B."/>
            <person name="Chen J."/>
            <person name="Bao Y."/>
            <person name="Liu F."/>
            <person name="Qi X."/>
            <person name="Gang D.R."/>
            <person name="Wen J."/>
            <person name="Li J."/>
        </authorList>
    </citation>
    <scope>NUCLEOTIDE SEQUENCE</scope>
    <source>
        <strain evidence="9">Dzin_1.0</strain>
    </source>
</reference>
<keyword evidence="10" id="KW-1185">Reference proteome</keyword>
<dbReference type="PANTHER" id="PTHR47999:SF96">
    <property type="entry name" value="TRANSCRIPTION REPRESSOR MYB6-LIKE"/>
    <property type="match status" value="1"/>
</dbReference>
<accession>A0A9D5H3K2</accession>
<dbReference type="InterPro" id="IPR015495">
    <property type="entry name" value="Myb_TF_plants"/>
</dbReference>
<dbReference type="GO" id="GO:0005634">
    <property type="term" value="C:nucleus"/>
    <property type="evidence" value="ECO:0007669"/>
    <property type="project" value="UniProtKB-SubCell"/>
</dbReference>
<dbReference type="GO" id="GO:0080090">
    <property type="term" value="P:regulation of primary metabolic process"/>
    <property type="evidence" value="ECO:0007669"/>
    <property type="project" value="UniProtKB-ARBA"/>
</dbReference>
<sequence>MGRAPCCSKVGLQRGAWTPREDELLIKYMQCHGEGQWKSVSQKAGLLRCPKSCRLRWMNYLRPDIKRGNISPEEEDLIIRLHALLGNRWSLIAGRLPGRTDNEIKNYWNSHLSKKLKGQEFTKQNGLLSGRKTDQTKTTIKRTTRQIKKNIDVVKGMEDPTGTKIYVPKPTRFIRSHEGSRNSVNINEAALKLKGSKSNNNSMQYVNTLGVFQDDDLLDDDLGTNDLASFHDLHEKSFQEYLEVLLNSE</sequence>
<evidence type="ECO:0000256" key="1">
    <source>
        <dbReference type="ARBA" id="ARBA00004123"/>
    </source>
</evidence>